<reference evidence="1" key="2">
    <citation type="journal article" date="2015" name="Fish Shellfish Immunol.">
        <title>Early steps in the European eel (Anguilla anguilla)-Vibrio vulnificus interaction in the gills: Role of the RtxA13 toxin.</title>
        <authorList>
            <person name="Callol A."/>
            <person name="Pajuelo D."/>
            <person name="Ebbesson L."/>
            <person name="Teles M."/>
            <person name="MacKenzie S."/>
            <person name="Amaro C."/>
        </authorList>
    </citation>
    <scope>NUCLEOTIDE SEQUENCE</scope>
</reference>
<sequence>MRSTELIDSVNMFLSTHYQNNTAGLNRAVTNINYYPDIWNRGLSPQFINVETK</sequence>
<accession>A0A0E9VK15</accession>
<protein>
    <submittedName>
        <fullName evidence="1">Uncharacterized protein</fullName>
    </submittedName>
</protein>
<reference evidence="1" key="1">
    <citation type="submission" date="2014-11" db="EMBL/GenBank/DDBJ databases">
        <authorList>
            <person name="Amaro Gonzalez C."/>
        </authorList>
    </citation>
    <scope>NUCLEOTIDE SEQUENCE</scope>
</reference>
<evidence type="ECO:0000313" key="1">
    <source>
        <dbReference type="EMBL" id="JAH77583.1"/>
    </source>
</evidence>
<organism evidence="1">
    <name type="scientific">Anguilla anguilla</name>
    <name type="common">European freshwater eel</name>
    <name type="synonym">Muraena anguilla</name>
    <dbReference type="NCBI Taxonomy" id="7936"/>
    <lineage>
        <taxon>Eukaryota</taxon>
        <taxon>Metazoa</taxon>
        <taxon>Chordata</taxon>
        <taxon>Craniata</taxon>
        <taxon>Vertebrata</taxon>
        <taxon>Euteleostomi</taxon>
        <taxon>Actinopterygii</taxon>
        <taxon>Neopterygii</taxon>
        <taxon>Teleostei</taxon>
        <taxon>Anguilliformes</taxon>
        <taxon>Anguillidae</taxon>
        <taxon>Anguilla</taxon>
    </lineage>
</organism>
<name>A0A0E9VK15_ANGAN</name>
<proteinExistence type="predicted"/>
<dbReference type="AlphaFoldDB" id="A0A0E9VK15"/>
<dbReference type="EMBL" id="GBXM01030994">
    <property type="protein sequence ID" value="JAH77583.1"/>
    <property type="molecule type" value="Transcribed_RNA"/>
</dbReference>